<dbReference type="GO" id="GO:0005737">
    <property type="term" value="C:cytoplasm"/>
    <property type="evidence" value="ECO:0007669"/>
    <property type="project" value="UniProtKB-SubCell"/>
</dbReference>
<dbReference type="InterPro" id="IPR001564">
    <property type="entry name" value="Nucleoside_diP_kinase"/>
</dbReference>
<name>A0A7K3NHV4_9BACT</name>
<keyword evidence="7 12" id="KW-0547">Nucleotide-binding</keyword>
<dbReference type="SUPFAM" id="SSF54919">
    <property type="entry name" value="Nucleoside diphosphate kinase, NDK"/>
    <property type="match status" value="1"/>
</dbReference>
<evidence type="ECO:0000256" key="8">
    <source>
        <dbReference type="ARBA" id="ARBA00022777"/>
    </source>
</evidence>
<dbReference type="SMART" id="SM00562">
    <property type="entry name" value="NDK"/>
    <property type="match status" value="1"/>
</dbReference>
<feature type="binding site" evidence="12 13">
    <location>
        <position position="85"/>
    </location>
    <ligand>
        <name>ATP</name>
        <dbReference type="ChEBI" id="CHEBI:30616"/>
    </ligand>
</feature>
<comment type="subcellular location">
    <subcellularLocation>
        <location evidence="12">Cytoplasm</location>
    </subcellularLocation>
</comment>
<evidence type="ECO:0000256" key="1">
    <source>
        <dbReference type="ARBA" id="ARBA00001946"/>
    </source>
</evidence>
<dbReference type="Proteomes" id="UP000469724">
    <property type="component" value="Unassembled WGS sequence"/>
</dbReference>
<keyword evidence="5 12" id="KW-0808">Transferase</keyword>
<feature type="binding site" evidence="12 13">
    <location>
        <position position="9"/>
    </location>
    <ligand>
        <name>ATP</name>
        <dbReference type="ChEBI" id="CHEBI:30616"/>
    </ligand>
</feature>
<feature type="active site" description="Pros-phosphohistidine intermediate" evidence="12 13">
    <location>
        <position position="115"/>
    </location>
</feature>
<feature type="binding site" evidence="12 13">
    <location>
        <position position="102"/>
    </location>
    <ligand>
        <name>ATP</name>
        <dbReference type="ChEBI" id="CHEBI:30616"/>
    </ligand>
</feature>
<dbReference type="PROSITE" id="PS51374">
    <property type="entry name" value="NDPK_LIKE"/>
    <property type="match status" value="1"/>
</dbReference>
<feature type="binding site" evidence="12 13">
    <location>
        <position position="91"/>
    </location>
    <ligand>
        <name>ATP</name>
        <dbReference type="ChEBI" id="CHEBI:30616"/>
    </ligand>
</feature>
<dbReference type="PROSITE" id="PS00469">
    <property type="entry name" value="NDPK"/>
    <property type="match status" value="1"/>
</dbReference>
<keyword evidence="18" id="KW-1185">Reference proteome</keyword>
<dbReference type="Gene3D" id="3.30.70.141">
    <property type="entry name" value="Nucleoside diphosphate kinase-like domain"/>
    <property type="match status" value="1"/>
</dbReference>
<evidence type="ECO:0000256" key="9">
    <source>
        <dbReference type="ARBA" id="ARBA00022840"/>
    </source>
</evidence>
<dbReference type="PANTHER" id="PTHR46161:SF3">
    <property type="entry name" value="NUCLEOSIDE DIPHOSPHATE KINASE DDB_G0292928-RELATED"/>
    <property type="match status" value="1"/>
</dbReference>
<keyword evidence="3 12" id="KW-0963">Cytoplasm</keyword>
<dbReference type="GO" id="GO:0006228">
    <property type="term" value="P:UTP biosynthetic process"/>
    <property type="evidence" value="ECO:0007669"/>
    <property type="project" value="UniProtKB-UniRule"/>
</dbReference>
<dbReference type="Pfam" id="PF00334">
    <property type="entry name" value="NDK"/>
    <property type="match status" value="1"/>
</dbReference>
<organism evidence="17 18">
    <name type="scientific">Desulfolutivibrio sulfodismutans</name>
    <dbReference type="NCBI Taxonomy" id="63561"/>
    <lineage>
        <taxon>Bacteria</taxon>
        <taxon>Pseudomonadati</taxon>
        <taxon>Thermodesulfobacteriota</taxon>
        <taxon>Desulfovibrionia</taxon>
        <taxon>Desulfovibrionales</taxon>
        <taxon>Desulfovibrionaceae</taxon>
        <taxon>Desulfolutivibrio</taxon>
    </lineage>
</organism>
<dbReference type="HAMAP" id="MF_00451">
    <property type="entry name" value="NDP_kinase"/>
    <property type="match status" value="1"/>
</dbReference>
<proteinExistence type="inferred from homology"/>
<comment type="cofactor">
    <cofactor evidence="1 12">
        <name>Mg(2+)</name>
        <dbReference type="ChEBI" id="CHEBI:18420"/>
    </cofactor>
</comment>
<dbReference type="FunFam" id="3.30.70.141:FF:000017">
    <property type="entry name" value="Nucleoside diphosphate kinase"/>
    <property type="match status" value="1"/>
</dbReference>
<evidence type="ECO:0000256" key="4">
    <source>
        <dbReference type="ARBA" id="ARBA00022553"/>
    </source>
</evidence>
<dbReference type="PRINTS" id="PR01243">
    <property type="entry name" value="NUCDPKINASE"/>
</dbReference>
<evidence type="ECO:0000256" key="13">
    <source>
        <dbReference type="PROSITE-ProRule" id="PRU00706"/>
    </source>
</evidence>
<evidence type="ECO:0000256" key="10">
    <source>
        <dbReference type="ARBA" id="ARBA00022842"/>
    </source>
</evidence>
<dbReference type="InterPro" id="IPR036850">
    <property type="entry name" value="NDK-like_dom_sf"/>
</dbReference>
<protein>
    <recommendedName>
        <fullName evidence="12 15">Nucleoside diphosphate kinase</fullName>
        <shortName evidence="12">NDK</shortName>
        <shortName evidence="12">NDP kinase</shortName>
        <ecNumber evidence="12 15">2.7.4.6</ecNumber>
    </recommendedName>
    <alternativeName>
        <fullName evidence="12">Nucleoside-2-P kinase</fullName>
    </alternativeName>
</protein>
<feature type="binding site" evidence="12 13">
    <location>
        <position position="112"/>
    </location>
    <ligand>
        <name>ATP</name>
        <dbReference type="ChEBI" id="CHEBI:30616"/>
    </ligand>
</feature>
<dbReference type="GO" id="GO:0006241">
    <property type="term" value="P:CTP biosynthetic process"/>
    <property type="evidence" value="ECO:0007669"/>
    <property type="project" value="UniProtKB-UniRule"/>
</dbReference>
<evidence type="ECO:0000256" key="7">
    <source>
        <dbReference type="ARBA" id="ARBA00022741"/>
    </source>
</evidence>
<evidence type="ECO:0000259" key="16">
    <source>
        <dbReference type="SMART" id="SM00562"/>
    </source>
</evidence>
<dbReference type="NCBIfam" id="NF001908">
    <property type="entry name" value="PRK00668.1"/>
    <property type="match status" value="1"/>
</dbReference>
<evidence type="ECO:0000256" key="12">
    <source>
        <dbReference type="HAMAP-Rule" id="MF_00451"/>
    </source>
</evidence>
<dbReference type="RefSeq" id="WP_163300439.1">
    <property type="nucleotide sequence ID" value="NZ_JAAGRQ010000004.1"/>
</dbReference>
<feature type="domain" description="Nucleoside diphosphate kinase-like" evidence="16">
    <location>
        <begin position="1"/>
        <end position="138"/>
    </location>
</feature>
<dbReference type="EC" id="2.7.4.6" evidence="12 15"/>
<comment type="caution">
    <text evidence="17">The sequence shown here is derived from an EMBL/GenBank/DDBJ whole genome shotgun (WGS) entry which is preliminary data.</text>
</comment>
<evidence type="ECO:0000313" key="17">
    <source>
        <dbReference type="EMBL" id="NDY55383.1"/>
    </source>
</evidence>
<keyword evidence="10 12" id="KW-0460">Magnesium</keyword>
<evidence type="ECO:0000313" key="18">
    <source>
        <dbReference type="Proteomes" id="UP000469724"/>
    </source>
</evidence>
<keyword evidence="6 12" id="KW-0479">Metal-binding</keyword>
<comment type="catalytic activity">
    <reaction evidence="12">
        <text>a ribonucleoside 5'-diphosphate + ATP = a ribonucleoside 5'-triphosphate + ADP</text>
        <dbReference type="Rhea" id="RHEA:18113"/>
        <dbReference type="ChEBI" id="CHEBI:30616"/>
        <dbReference type="ChEBI" id="CHEBI:57930"/>
        <dbReference type="ChEBI" id="CHEBI:61557"/>
        <dbReference type="ChEBI" id="CHEBI:456216"/>
        <dbReference type="EC" id="2.7.4.6"/>
    </reaction>
</comment>
<dbReference type="InterPro" id="IPR034907">
    <property type="entry name" value="NDK-like_dom"/>
</dbReference>
<reference evidence="17 18" key="1">
    <citation type="submission" date="2020-02" db="EMBL/GenBank/DDBJ databases">
        <title>Comparative genomics of sulfur disproportionating microorganisms.</title>
        <authorList>
            <person name="Ward L.M."/>
            <person name="Bertran E."/>
            <person name="Johnston D.T."/>
        </authorList>
    </citation>
    <scope>NUCLEOTIDE SEQUENCE [LARGE SCALE GENOMIC DNA]</scope>
    <source>
        <strain evidence="17 18">DSM 3696</strain>
    </source>
</reference>
<evidence type="ECO:0000256" key="14">
    <source>
        <dbReference type="RuleBase" id="RU004011"/>
    </source>
</evidence>
<dbReference type="PANTHER" id="PTHR46161">
    <property type="entry name" value="NUCLEOSIDE DIPHOSPHATE KINASE"/>
    <property type="match status" value="1"/>
</dbReference>
<comment type="function">
    <text evidence="12">Major role in the synthesis of nucleoside triphosphates other than ATP. The ATP gamma phosphate is transferred to the NDP beta phosphate via a ping-pong mechanism, using a phosphorylated active-site intermediate.</text>
</comment>
<evidence type="ECO:0000256" key="2">
    <source>
        <dbReference type="ARBA" id="ARBA00008142"/>
    </source>
</evidence>
<sequence>MERTLSIIKPDAVSRNLAGAILNMIQDSGLTVVAMKMIHMSKAQAEGFYHVHKARPFFADLTAFMCSGPVVVSILEGDNAIARYRTLMGATNPANAEEGTIRKRYALDIEKNSVHGSDAPETAAFETAYFFSNLEIVG</sequence>
<dbReference type="InterPro" id="IPR023005">
    <property type="entry name" value="Nucleoside_diP_kinase_AS"/>
</dbReference>
<dbReference type="GO" id="GO:0006183">
    <property type="term" value="P:GTP biosynthetic process"/>
    <property type="evidence" value="ECO:0007669"/>
    <property type="project" value="UniProtKB-UniRule"/>
</dbReference>
<evidence type="ECO:0000256" key="15">
    <source>
        <dbReference type="RuleBase" id="RU004013"/>
    </source>
</evidence>
<comment type="similarity">
    <text evidence="2 12 13 14">Belongs to the NDK family.</text>
</comment>
<keyword evidence="9 12" id="KW-0067">ATP-binding</keyword>
<accession>A0A7K3NHV4</accession>
<dbReference type="GO" id="GO:0005524">
    <property type="term" value="F:ATP binding"/>
    <property type="evidence" value="ECO:0007669"/>
    <property type="project" value="UniProtKB-UniRule"/>
</dbReference>
<evidence type="ECO:0000256" key="3">
    <source>
        <dbReference type="ARBA" id="ARBA00022490"/>
    </source>
</evidence>
<dbReference type="GO" id="GO:0004550">
    <property type="term" value="F:nucleoside diphosphate kinase activity"/>
    <property type="evidence" value="ECO:0007669"/>
    <property type="project" value="UniProtKB-UniRule"/>
</dbReference>
<evidence type="ECO:0000256" key="5">
    <source>
        <dbReference type="ARBA" id="ARBA00022679"/>
    </source>
</evidence>
<gene>
    <name evidence="12 17" type="primary">ndk</name>
    <name evidence="17" type="ORF">G3N56_01320</name>
</gene>
<dbReference type="GO" id="GO:0046872">
    <property type="term" value="F:metal ion binding"/>
    <property type="evidence" value="ECO:0007669"/>
    <property type="project" value="UniProtKB-KW"/>
</dbReference>
<dbReference type="EMBL" id="JAAGRQ010000004">
    <property type="protein sequence ID" value="NDY55383.1"/>
    <property type="molecule type" value="Genomic_DNA"/>
</dbReference>
<feature type="binding site" evidence="12 13">
    <location>
        <position position="57"/>
    </location>
    <ligand>
        <name>ATP</name>
        <dbReference type="ChEBI" id="CHEBI:30616"/>
    </ligand>
</feature>
<dbReference type="CDD" id="cd04413">
    <property type="entry name" value="NDPk_I"/>
    <property type="match status" value="1"/>
</dbReference>
<keyword evidence="4 12" id="KW-0597">Phosphoprotein</keyword>
<keyword evidence="11 12" id="KW-0546">Nucleotide metabolism</keyword>
<evidence type="ECO:0000256" key="11">
    <source>
        <dbReference type="ARBA" id="ARBA00023080"/>
    </source>
</evidence>
<comment type="subunit">
    <text evidence="12">Homotetramer.</text>
</comment>
<evidence type="ECO:0000256" key="6">
    <source>
        <dbReference type="ARBA" id="ARBA00022723"/>
    </source>
</evidence>
<dbReference type="AlphaFoldDB" id="A0A7K3NHV4"/>
<keyword evidence="8 12" id="KW-0418">Kinase</keyword>
<comment type="catalytic activity">
    <reaction evidence="12 15">
        <text>a 2'-deoxyribonucleoside 5'-diphosphate + ATP = a 2'-deoxyribonucleoside 5'-triphosphate + ADP</text>
        <dbReference type="Rhea" id="RHEA:44640"/>
        <dbReference type="ChEBI" id="CHEBI:30616"/>
        <dbReference type="ChEBI" id="CHEBI:61560"/>
        <dbReference type="ChEBI" id="CHEBI:73316"/>
        <dbReference type="ChEBI" id="CHEBI:456216"/>
        <dbReference type="EC" id="2.7.4.6"/>
    </reaction>
</comment>